<sequence>MHGHESMRKSASRASSSRHRKESVEIDERQGSKILRRGRKATNGISNIGPPAFIQLVRGLALRTIGTIYQLGYALFRATCPKSKIGEFEHLKELALLCRFFADYIPLRRNIRVDEECDRI</sequence>
<evidence type="ECO:0000313" key="2">
    <source>
        <dbReference type="EMBL" id="KIL00981.1"/>
    </source>
</evidence>
<dbReference type="AlphaFoldDB" id="A0A0D0EDE5"/>
<dbReference type="OrthoDB" id="3261370at2759"/>
<accession>A0A0D0EDE5</accession>
<evidence type="ECO:0000313" key="3">
    <source>
        <dbReference type="Proteomes" id="UP000054538"/>
    </source>
</evidence>
<dbReference type="EMBL" id="KN824823">
    <property type="protein sequence ID" value="KIL00981.1"/>
    <property type="molecule type" value="Genomic_DNA"/>
</dbReference>
<evidence type="ECO:0000256" key="1">
    <source>
        <dbReference type="SAM" id="MobiDB-lite"/>
    </source>
</evidence>
<reference evidence="2 3" key="1">
    <citation type="submission" date="2014-04" db="EMBL/GenBank/DDBJ databases">
        <authorList>
            <consortium name="DOE Joint Genome Institute"/>
            <person name="Kuo A."/>
            <person name="Kohler A."/>
            <person name="Jargeat P."/>
            <person name="Nagy L.G."/>
            <person name="Floudas D."/>
            <person name="Copeland A."/>
            <person name="Barry K.W."/>
            <person name="Cichocki N."/>
            <person name="Veneault-Fourrey C."/>
            <person name="LaButti K."/>
            <person name="Lindquist E.A."/>
            <person name="Lipzen A."/>
            <person name="Lundell T."/>
            <person name="Morin E."/>
            <person name="Murat C."/>
            <person name="Sun H."/>
            <person name="Tunlid A."/>
            <person name="Henrissat B."/>
            <person name="Grigoriev I.V."/>
            <person name="Hibbett D.S."/>
            <person name="Martin F."/>
            <person name="Nordberg H.P."/>
            <person name="Cantor M.N."/>
            <person name="Hua S.X."/>
        </authorList>
    </citation>
    <scope>NUCLEOTIDE SEQUENCE [LARGE SCALE GENOMIC DNA]</scope>
    <source>
        <strain evidence="2 3">Ve08.2h10</strain>
    </source>
</reference>
<dbReference type="InParanoid" id="A0A0D0EDE5"/>
<dbReference type="HOGENOM" id="CLU_2050367_0_0_1"/>
<name>A0A0D0EDE5_9AGAM</name>
<protein>
    <submittedName>
        <fullName evidence="2">Uncharacterized protein</fullName>
    </submittedName>
</protein>
<proteinExistence type="predicted"/>
<feature type="region of interest" description="Disordered" evidence="1">
    <location>
        <begin position="1"/>
        <end position="42"/>
    </location>
</feature>
<keyword evidence="3" id="KW-1185">Reference proteome</keyword>
<feature type="compositionally biased region" description="Basic and acidic residues" evidence="1">
    <location>
        <begin position="22"/>
        <end position="31"/>
    </location>
</feature>
<dbReference type="Proteomes" id="UP000054538">
    <property type="component" value="Unassembled WGS sequence"/>
</dbReference>
<gene>
    <name evidence="2" type="ORF">PAXRUDRAFT_182606</name>
</gene>
<organism evidence="2 3">
    <name type="scientific">Paxillus rubicundulus Ve08.2h10</name>
    <dbReference type="NCBI Taxonomy" id="930991"/>
    <lineage>
        <taxon>Eukaryota</taxon>
        <taxon>Fungi</taxon>
        <taxon>Dikarya</taxon>
        <taxon>Basidiomycota</taxon>
        <taxon>Agaricomycotina</taxon>
        <taxon>Agaricomycetes</taxon>
        <taxon>Agaricomycetidae</taxon>
        <taxon>Boletales</taxon>
        <taxon>Paxilineae</taxon>
        <taxon>Paxillaceae</taxon>
        <taxon>Paxillus</taxon>
    </lineage>
</organism>
<reference evidence="3" key="2">
    <citation type="submission" date="2015-01" db="EMBL/GenBank/DDBJ databases">
        <title>Evolutionary Origins and Diversification of the Mycorrhizal Mutualists.</title>
        <authorList>
            <consortium name="DOE Joint Genome Institute"/>
            <consortium name="Mycorrhizal Genomics Consortium"/>
            <person name="Kohler A."/>
            <person name="Kuo A."/>
            <person name="Nagy L.G."/>
            <person name="Floudas D."/>
            <person name="Copeland A."/>
            <person name="Barry K.W."/>
            <person name="Cichocki N."/>
            <person name="Veneault-Fourrey C."/>
            <person name="LaButti K."/>
            <person name="Lindquist E.A."/>
            <person name="Lipzen A."/>
            <person name="Lundell T."/>
            <person name="Morin E."/>
            <person name="Murat C."/>
            <person name="Riley R."/>
            <person name="Ohm R."/>
            <person name="Sun H."/>
            <person name="Tunlid A."/>
            <person name="Henrissat B."/>
            <person name="Grigoriev I.V."/>
            <person name="Hibbett D.S."/>
            <person name="Martin F."/>
        </authorList>
    </citation>
    <scope>NUCLEOTIDE SEQUENCE [LARGE SCALE GENOMIC DNA]</scope>
    <source>
        <strain evidence="3">Ve08.2h10</strain>
    </source>
</reference>